<keyword evidence="2" id="KW-0732">Signal</keyword>
<dbReference type="InterPro" id="IPR036186">
    <property type="entry name" value="Serpin_sf"/>
</dbReference>
<organism evidence="4 5">
    <name type="scientific">Hymenobacter jeongseonensis</name>
    <dbReference type="NCBI Taxonomy" id="2791027"/>
    <lineage>
        <taxon>Bacteria</taxon>
        <taxon>Pseudomonadati</taxon>
        <taxon>Bacteroidota</taxon>
        <taxon>Cytophagia</taxon>
        <taxon>Cytophagales</taxon>
        <taxon>Hymenobacteraceae</taxon>
        <taxon>Hymenobacter</taxon>
    </lineage>
</organism>
<comment type="similarity">
    <text evidence="1">Belongs to the serpin family.</text>
</comment>
<gene>
    <name evidence="4" type="ORF">I2I05_05890</name>
</gene>
<dbReference type="Proteomes" id="UP000597617">
    <property type="component" value="Unassembled WGS sequence"/>
</dbReference>
<dbReference type="Gene3D" id="3.30.497.10">
    <property type="entry name" value="Antithrombin, subunit I, domain 2"/>
    <property type="match status" value="1"/>
</dbReference>
<feature type="chain" id="PRO_5047446375" evidence="2">
    <location>
        <begin position="30"/>
        <end position="415"/>
    </location>
</feature>
<dbReference type="InterPro" id="IPR000215">
    <property type="entry name" value="Serpin_fam"/>
</dbReference>
<dbReference type="SMART" id="SM00093">
    <property type="entry name" value="SERPIN"/>
    <property type="match status" value="1"/>
</dbReference>
<dbReference type="PANTHER" id="PTHR11461:SF211">
    <property type="entry name" value="GH10112P-RELATED"/>
    <property type="match status" value="1"/>
</dbReference>
<sequence>MSVSFALYRSALLCVAAGSLLLGSCQKNADVVPDAAEIPMRPLTAAEKSTVSSSNDFAFRAFAKLRSGAPTENMCVSPLSISAALTMAYNGADGSTKADMKQTLGFTPQTDAEINDSFKSLFELLTGVDNQVKFNAANSIWHGQQYPLAAPFVQQNQAAFEATVQSVNFASPTAKDAINNWVNTKTQGKITSIVDQTTANDVLYLINALYFKGSWTYRFDPQQTRPAPFTLENGQARTVDMMRLTKGKYRLYSDGQQQLIDLPYGDRHFSMTLVVPEGKATLSDVAGRLTQAQLTTWLAAADTTTLELRLPKFRLEYKQELNDVLTQLGMGVAFSNQANFGRMLAGNSGGLSISSVMHKTYLDVNEEGTEAAAVTSIGIIRTSVPPVVQVDRPFLFLIREKESNAILFMGQLTNP</sequence>
<dbReference type="InterPro" id="IPR042185">
    <property type="entry name" value="Serpin_sf_2"/>
</dbReference>
<dbReference type="InterPro" id="IPR042178">
    <property type="entry name" value="Serpin_sf_1"/>
</dbReference>
<dbReference type="EMBL" id="JADQDQ010000002">
    <property type="protein sequence ID" value="MBF9236921.1"/>
    <property type="molecule type" value="Genomic_DNA"/>
</dbReference>
<dbReference type="InterPro" id="IPR023795">
    <property type="entry name" value="Serpin_CS"/>
</dbReference>
<evidence type="ECO:0000256" key="2">
    <source>
        <dbReference type="SAM" id="SignalP"/>
    </source>
</evidence>
<dbReference type="Pfam" id="PF00079">
    <property type="entry name" value="Serpin"/>
    <property type="match status" value="1"/>
</dbReference>
<evidence type="ECO:0000256" key="1">
    <source>
        <dbReference type="RuleBase" id="RU000411"/>
    </source>
</evidence>
<name>A0ABS0IEY9_9BACT</name>
<evidence type="ECO:0000313" key="4">
    <source>
        <dbReference type="EMBL" id="MBF9236921.1"/>
    </source>
</evidence>
<dbReference type="InterPro" id="IPR023796">
    <property type="entry name" value="Serpin_dom"/>
</dbReference>
<dbReference type="PANTHER" id="PTHR11461">
    <property type="entry name" value="SERINE PROTEASE INHIBITOR, SERPIN"/>
    <property type="match status" value="1"/>
</dbReference>
<dbReference type="CDD" id="cd19588">
    <property type="entry name" value="serpin_miropin-like"/>
    <property type="match status" value="1"/>
</dbReference>
<feature type="domain" description="Serpin" evidence="3">
    <location>
        <begin position="59"/>
        <end position="415"/>
    </location>
</feature>
<accession>A0ABS0IEY9</accession>
<evidence type="ECO:0000259" key="3">
    <source>
        <dbReference type="SMART" id="SM00093"/>
    </source>
</evidence>
<proteinExistence type="inferred from homology"/>
<dbReference type="RefSeq" id="WP_196281291.1">
    <property type="nucleotide sequence ID" value="NZ_JADQDQ010000002.1"/>
</dbReference>
<evidence type="ECO:0000313" key="5">
    <source>
        <dbReference type="Proteomes" id="UP000597617"/>
    </source>
</evidence>
<reference evidence="4 5" key="1">
    <citation type="submission" date="2020-11" db="EMBL/GenBank/DDBJ databases">
        <authorList>
            <person name="Kim M.K."/>
        </authorList>
    </citation>
    <scope>NUCLEOTIDE SEQUENCE [LARGE SCALE GENOMIC DNA]</scope>
    <source>
        <strain evidence="4 5">BT683</strain>
    </source>
</reference>
<feature type="signal peptide" evidence="2">
    <location>
        <begin position="1"/>
        <end position="29"/>
    </location>
</feature>
<dbReference type="Gene3D" id="2.30.39.10">
    <property type="entry name" value="Alpha-1-antitrypsin, domain 1"/>
    <property type="match status" value="1"/>
</dbReference>
<comment type="caution">
    <text evidence="4">The sequence shown here is derived from an EMBL/GenBank/DDBJ whole genome shotgun (WGS) entry which is preliminary data.</text>
</comment>
<dbReference type="SUPFAM" id="SSF56574">
    <property type="entry name" value="Serpins"/>
    <property type="match status" value="1"/>
</dbReference>
<dbReference type="PROSITE" id="PS00284">
    <property type="entry name" value="SERPIN"/>
    <property type="match status" value="1"/>
</dbReference>
<keyword evidence="5" id="KW-1185">Reference proteome</keyword>
<protein>
    <submittedName>
        <fullName evidence="4">Serpin family protein</fullName>
    </submittedName>
</protein>